<reference evidence="1" key="1">
    <citation type="journal article" date="2014" name="Front. Microbiol.">
        <title>High frequency of phylogenetically diverse reductive dehalogenase-homologous genes in deep subseafloor sedimentary metagenomes.</title>
        <authorList>
            <person name="Kawai M."/>
            <person name="Futagami T."/>
            <person name="Toyoda A."/>
            <person name="Takaki Y."/>
            <person name="Nishi S."/>
            <person name="Hori S."/>
            <person name="Arai W."/>
            <person name="Tsubouchi T."/>
            <person name="Morono Y."/>
            <person name="Uchiyama I."/>
            <person name="Ito T."/>
            <person name="Fujiyama A."/>
            <person name="Inagaki F."/>
            <person name="Takami H."/>
        </authorList>
    </citation>
    <scope>NUCLEOTIDE SEQUENCE</scope>
    <source>
        <strain evidence="1">Expedition CK06-06</strain>
    </source>
</reference>
<organism evidence="1">
    <name type="scientific">marine sediment metagenome</name>
    <dbReference type="NCBI Taxonomy" id="412755"/>
    <lineage>
        <taxon>unclassified sequences</taxon>
        <taxon>metagenomes</taxon>
        <taxon>ecological metagenomes</taxon>
    </lineage>
</organism>
<gene>
    <name evidence="1" type="ORF">S01H1_26633</name>
</gene>
<feature type="non-terminal residue" evidence="1">
    <location>
        <position position="1"/>
    </location>
</feature>
<comment type="caution">
    <text evidence="1">The sequence shown here is derived from an EMBL/GenBank/DDBJ whole genome shotgun (WGS) entry which is preliminary data.</text>
</comment>
<accession>X0TX85</accession>
<dbReference type="EMBL" id="BARS01016150">
    <property type="protein sequence ID" value="GAF98193.1"/>
    <property type="molecule type" value="Genomic_DNA"/>
</dbReference>
<name>X0TX85_9ZZZZ</name>
<proteinExistence type="predicted"/>
<protein>
    <submittedName>
        <fullName evidence="1">Uncharacterized protein</fullName>
    </submittedName>
</protein>
<evidence type="ECO:0000313" key="1">
    <source>
        <dbReference type="EMBL" id="GAF98193.1"/>
    </source>
</evidence>
<dbReference type="AlphaFoldDB" id="X0TX85"/>
<sequence>PEETNGYRVLASRSQKRNKCGRLPHLTDMGSEISSEIVRIGELLKGKK</sequence>